<keyword evidence="2" id="KW-1185">Reference proteome</keyword>
<organism evidence="1 2">
    <name type="scientific">Fundidesulfovibrio magnetotacticus</name>
    <dbReference type="NCBI Taxonomy" id="2730080"/>
    <lineage>
        <taxon>Bacteria</taxon>
        <taxon>Pseudomonadati</taxon>
        <taxon>Thermodesulfobacteriota</taxon>
        <taxon>Desulfovibrionia</taxon>
        <taxon>Desulfovibrionales</taxon>
        <taxon>Desulfovibrionaceae</taxon>
        <taxon>Fundidesulfovibrio</taxon>
    </lineage>
</organism>
<proteinExistence type="predicted"/>
<dbReference type="RefSeq" id="WP_173086207.1">
    <property type="nucleotide sequence ID" value="NZ_BLTE01000016.1"/>
</dbReference>
<dbReference type="EMBL" id="BLTE01000016">
    <property type="protein sequence ID" value="GFK95305.1"/>
    <property type="molecule type" value="Genomic_DNA"/>
</dbReference>
<evidence type="ECO:0000313" key="1">
    <source>
        <dbReference type="EMBL" id="GFK95305.1"/>
    </source>
</evidence>
<evidence type="ECO:0000313" key="2">
    <source>
        <dbReference type="Proteomes" id="UP000494245"/>
    </source>
</evidence>
<dbReference type="AlphaFoldDB" id="A0A6V8M4F5"/>
<dbReference type="Proteomes" id="UP000494245">
    <property type="component" value="Unassembled WGS sequence"/>
</dbReference>
<reference evidence="1 2" key="2">
    <citation type="submission" date="2020-05" db="EMBL/GenBank/DDBJ databases">
        <title>Draft genome sequence of Desulfovibrio sp. strainFSS-1.</title>
        <authorList>
            <person name="Shimoshige H."/>
            <person name="Kobayashi H."/>
            <person name="Maekawa T."/>
        </authorList>
    </citation>
    <scope>NUCLEOTIDE SEQUENCE [LARGE SCALE GENOMIC DNA]</scope>
    <source>
        <strain evidence="1 2">SIID29052-01</strain>
    </source>
</reference>
<sequence length="398" mass="45023">MILDECICSLDSSGALLVDLRPVYGEDEGVVRLRSWDDGLAVEHLGPSGWRPDHYAFDIPLACPDWTGGASHPVRRFTEGVPVWALEVARPFRYGQTRLLRVLRAAPRMQDLARDDPHVFWLLSDCLPEGRPAERLKGLAHLRRRDILALALGSGSESMARLLRKLRNPSYEPSDMDLLRRLFGSDLWTRLRHLPRVDWQALKVVGREPRLLNCRCVQNLLSAAQERNAARETSRLRELLQDIRRLARVMRLPAPESRIERLPDLEAVEAYHDSLARTLSRKRRAEVEARYPGPFPPPPLPGDADIVPVATVGELFDEGEAMRHCVASYVERVLWGACAIYRVLAPQRATLEVVILEDGKCRLGQLKLSCNREASAETQARVRRWMAGARERLRAGGV</sequence>
<name>A0A6V8M4F5_9BACT</name>
<dbReference type="Pfam" id="PF14284">
    <property type="entry name" value="PcfJ"/>
    <property type="match status" value="1"/>
</dbReference>
<accession>A0A6V8M4F5</accession>
<gene>
    <name evidence="1" type="ORF">NNJEOMEG_03164</name>
</gene>
<evidence type="ECO:0008006" key="3">
    <source>
        <dbReference type="Google" id="ProtNLM"/>
    </source>
</evidence>
<reference evidence="1 2" key="1">
    <citation type="submission" date="2020-04" db="EMBL/GenBank/DDBJ databases">
        <authorList>
            <consortium name="Desulfovibrio sp. FSS-1 genome sequencing consortium"/>
            <person name="Shimoshige H."/>
            <person name="Kobayashi H."/>
            <person name="Maekawa T."/>
        </authorList>
    </citation>
    <scope>NUCLEOTIDE SEQUENCE [LARGE SCALE GENOMIC DNA]</scope>
    <source>
        <strain evidence="1 2">SIID29052-01</strain>
    </source>
</reference>
<protein>
    <recommendedName>
        <fullName evidence="3">PcfJ-like protein</fullName>
    </recommendedName>
</protein>
<comment type="caution">
    <text evidence="1">The sequence shown here is derived from an EMBL/GenBank/DDBJ whole genome shotgun (WGS) entry which is preliminary data.</text>
</comment>
<dbReference type="InterPro" id="IPR025586">
    <property type="entry name" value="PcfJ"/>
</dbReference>